<dbReference type="EMBL" id="CP064782">
    <property type="protein sequence ID" value="QWT50319.1"/>
    <property type="molecule type" value="Genomic_DNA"/>
</dbReference>
<evidence type="ECO:0000259" key="2">
    <source>
        <dbReference type="Pfam" id="PF07693"/>
    </source>
</evidence>
<keyword evidence="1" id="KW-0472">Membrane</keyword>
<dbReference type="RefSeq" id="WP_216130607.1">
    <property type="nucleotide sequence ID" value="NZ_CP064782.1"/>
</dbReference>
<organism evidence="3 4">
    <name type="scientific">Azospira inquinata</name>
    <dbReference type="NCBI Taxonomy" id="2785627"/>
    <lineage>
        <taxon>Bacteria</taxon>
        <taxon>Pseudomonadati</taxon>
        <taxon>Pseudomonadota</taxon>
        <taxon>Betaproteobacteria</taxon>
        <taxon>Rhodocyclales</taxon>
        <taxon>Rhodocyclaceae</taxon>
        <taxon>Azospira</taxon>
    </lineage>
</organism>
<reference evidence="3" key="1">
    <citation type="submission" date="2020-11" db="EMBL/GenBank/DDBJ databases">
        <title>Azospira inquinata sp. nov.</title>
        <authorList>
            <person name="Moe W.M."/>
            <person name="Mikes M.C."/>
        </authorList>
    </citation>
    <scope>NUCLEOTIDE SEQUENCE</scope>
    <source>
        <strain evidence="3">Azo-3</strain>
    </source>
</reference>
<evidence type="ECO:0000256" key="1">
    <source>
        <dbReference type="SAM" id="Phobius"/>
    </source>
</evidence>
<gene>
    <name evidence="3" type="ORF">Azoinq_06970</name>
</gene>
<dbReference type="Proteomes" id="UP000683428">
    <property type="component" value="Chromosome"/>
</dbReference>
<dbReference type="Pfam" id="PF07693">
    <property type="entry name" value="KAP_NTPase"/>
    <property type="match status" value="1"/>
</dbReference>
<keyword evidence="1" id="KW-1133">Transmembrane helix</keyword>
<sequence>MMATKPAMKMPEVQVFARLLAVGFVGAEVWRDSFYLGANAAPIFSDVALWAKIVGILLGTLLCLVYAANRSAYVAAVRMARSLRIDLLVAVSIGIWTNELTSPWLAEAHAVLKNADPQWGLAVFVLLCAVLLSPLVQQYWPRPKKTTPQLYFIADEEIGDEQEDLLASEAQAKSFAETVLASGAHQGLVFGVDGPWGVGKTSFINLAERYWARAEDRAIVCRFEPLRYASEPDLAGRLIRDLSAAIQRKVYVPEFRPAASRYSRLIKGKADLSFLGFKLSLEPSQETVDELLDDIDEVLRRIGRRVIIVIDDLDRLDAKTTNNVLFATRRTFKLSQATYVLCYDTEIFAGSKDEGSRAREFLEKFVTVKLSLFVDSSSIRDFLRRDWQRAENQLGSIPSDTMVKLGAVLNELADILDGELAAKYLPLVGDLRKVKRFVNASLLMQIEKSDLGRTDFNKRDLINLMLLHLNYPGLFRLIYAEETEGRSGIFSVSREYGEPNFKNSAEFSELVKEHSGAAGFLLKQLFDVITLKLGDQSDVDEAVLASRACFNQDSFRNLEAYLKLIVRFATPEPQETFILYQGAVERVRKGVPIASVLTSPDFRLERGERAHDQFWRVLVNQSHDFTRAVAEDAIDMLVDYLPHYSAIRDDGLGLRHRSIYSLLRLLDRAGWGRTSGRRLSNTAENVIEIAWRIFGERSYEGKGLLQRLVSSDRGVLAWNDLMLFRLQCSADRQGQLYNLHSALIVHQDRSAVTSGLVSNLALMGMRRLSQTVFALFKQTYIDPQRNFLSEVSDAPVEAFLGEALSQLGQQASRDDQFKQGSAFLAQHVSSARSSVKSFVIYQLSNPLPPNGSGVGCGHYDECGTDDGGGIARLMNEYAFGVCFNPDIDEDNVFHFLDHCLSHLSRSFYSGRDEMGYSASKAELPGGLDSREMGRYWSQHQNLIRQRAMHVKERYVVTTNYIASYRKNLAEVFAVLDGLAEEAIAAGAESDKLPSDRS</sequence>
<evidence type="ECO:0000313" key="4">
    <source>
        <dbReference type="Proteomes" id="UP000683428"/>
    </source>
</evidence>
<keyword evidence="1" id="KW-0812">Transmembrane</keyword>
<dbReference type="KEGG" id="aiq:Azoinq_06970"/>
<feature type="transmembrane region" description="Helical" evidence="1">
    <location>
        <begin position="47"/>
        <end position="67"/>
    </location>
</feature>
<accession>A0A975SPS7</accession>
<feature type="domain" description="KAP NTPase" evidence="2">
    <location>
        <begin position="170"/>
        <end position="440"/>
    </location>
</feature>
<protein>
    <submittedName>
        <fullName evidence="3">KAP family NTPase</fullName>
    </submittedName>
</protein>
<proteinExistence type="predicted"/>
<name>A0A975SPS7_9RHOO</name>
<dbReference type="InterPro" id="IPR011646">
    <property type="entry name" value="KAP_P-loop"/>
</dbReference>
<dbReference type="AlphaFoldDB" id="A0A975SPS7"/>
<feature type="transmembrane region" description="Helical" evidence="1">
    <location>
        <begin position="118"/>
        <end position="136"/>
    </location>
</feature>
<keyword evidence="4" id="KW-1185">Reference proteome</keyword>
<evidence type="ECO:0000313" key="3">
    <source>
        <dbReference type="EMBL" id="QWT50319.1"/>
    </source>
</evidence>